<dbReference type="InterPro" id="IPR046341">
    <property type="entry name" value="SET_dom_sf"/>
</dbReference>
<dbReference type="SUPFAM" id="SSF82199">
    <property type="entry name" value="SET domain"/>
    <property type="match status" value="1"/>
</dbReference>
<dbReference type="InterPro" id="IPR001214">
    <property type="entry name" value="SET_dom"/>
</dbReference>
<gene>
    <name evidence="3" type="ORF">D9611_011790</name>
</gene>
<evidence type="ECO:0000259" key="2">
    <source>
        <dbReference type="PROSITE" id="PS50280"/>
    </source>
</evidence>
<protein>
    <recommendedName>
        <fullName evidence="2">SET domain-containing protein</fullName>
    </recommendedName>
</protein>
<dbReference type="PROSITE" id="PS50280">
    <property type="entry name" value="SET"/>
    <property type="match status" value="1"/>
</dbReference>
<dbReference type="Proteomes" id="UP000541558">
    <property type="component" value="Unassembled WGS sequence"/>
</dbReference>
<dbReference type="Gene3D" id="2.170.270.10">
    <property type="entry name" value="SET domain"/>
    <property type="match status" value="1"/>
</dbReference>
<dbReference type="OrthoDB" id="3265353at2759"/>
<sequence length="365" mass="39547">MSSQAELVAKALSSAPLMTSTDAISADDLVVLALFAPASPSRPEAHIPQIVGTSVGVSGLTLLTIRDTFEEHKDLFELSRASTYLAAAKKVRSALVRRRQVDGGSDRGCRALSIAMLDCVEWFVAAYAMVISPRSVVRLGVSKMGAYSQKGFGIFARMDIRGGVDIWEALGIMPGDNESRHSSLSAIRVADGQNQEAGSERVLVGPLRMVNHLCRSFNAEYVYIPRTSAFIARTTRDVVAGEEITVNYGEEWFGSSCPCVDCAPTDGMEAVVQSIPEGPQEPTNHGPAAAAMEERRTRLAARNQDRATAFLDNRARNSEKAKREKAEKNKSKQRESRWRKQEAKRRQEMAAPADASGSGTGQGAL</sequence>
<organism evidence="3 4">
    <name type="scientific">Ephemerocybe angulata</name>
    <dbReference type="NCBI Taxonomy" id="980116"/>
    <lineage>
        <taxon>Eukaryota</taxon>
        <taxon>Fungi</taxon>
        <taxon>Dikarya</taxon>
        <taxon>Basidiomycota</taxon>
        <taxon>Agaricomycotina</taxon>
        <taxon>Agaricomycetes</taxon>
        <taxon>Agaricomycetidae</taxon>
        <taxon>Agaricales</taxon>
        <taxon>Agaricineae</taxon>
        <taxon>Psathyrellaceae</taxon>
        <taxon>Ephemerocybe</taxon>
    </lineage>
</organism>
<feature type="domain" description="SET" evidence="2">
    <location>
        <begin position="137"/>
        <end position="249"/>
    </location>
</feature>
<evidence type="ECO:0000313" key="3">
    <source>
        <dbReference type="EMBL" id="KAF5335288.1"/>
    </source>
</evidence>
<evidence type="ECO:0000256" key="1">
    <source>
        <dbReference type="SAM" id="MobiDB-lite"/>
    </source>
</evidence>
<dbReference type="Pfam" id="PF00856">
    <property type="entry name" value="SET"/>
    <property type="match status" value="1"/>
</dbReference>
<feature type="compositionally biased region" description="Basic and acidic residues" evidence="1">
    <location>
        <begin position="313"/>
        <end position="348"/>
    </location>
</feature>
<comment type="caution">
    <text evidence="3">The sequence shown here is derived from an EMBL/GenBank/DDBJ whole genome shotgun (WGS) entry which is preliminary data.</text>
</comment>
<feature type="region of interest" description="Disordered" evidence="1">
    <location>
        <begin position="275"/>
        <end position="365"/>
    </location>
</feature>
<proteinExistence type="predicted"/>
<dbReference type="EMBL" id="JAACJK010000063">
    <property type="protein sequence ID" value="KAF5335288.1"/>
    <property type="molecule type" value="Genomic_DNA"/>
</dbReference>
<dbReference type="AlphaFoldDB" id="A0A8H5C6Z8"/>
<reference evidence="3 4" key="1">
    <citation type="journal article" date="2020" name="ISME J.">
        <title>Uncovering the hidden diversity of litter-decomposition mechanisms in mushroom-forming fungi.</title>
        <authorList>
            <person name="Floudas D."/>
            <person name="Bentzer J."/>
            <person name="Ahren D."/>
            <person name="Johansson T."/>
            <person name="Persson P."/>
            <person name="Tunlid A."/>
        </authorList>
    </citation>
    <scope>NUCLEOTIDE SEQUENCE [LARGE SCALE GENOMIC DNA]</scope>
    <source>
        <strain evidence="3 4">CBS 175.51</strain>
    </source>
</reference>
<accession>A0A8H5C6Z8</accession>
<evidence type="ECO:0000313" key="4">
    <source>
        <dbReference type="Proteomes" id="UP000541558"/>
    </source>
</evidence>
<keyword evidence="4" id="KW-1185">Reference proteome</keyword>
<name>A0A8H5C6Z8_9AGAR</name>